<feature type="domain" description="Rho-GAP" evidence="6">
    <location>
        <begin position="350"/>
        <end position="542"/>
    </location>
</feature>
<dbReference type="FunFam" id="1.10.555.10:FF:000001">
    <property type="entry name" value="Rho GTPase activating protein 44"/>
    <property type="match status" value="1"/>
</dbReference>
<feature type="domain" description="BAR" evidence="7">
    <location>
        <begin position="113"/>
        <end position="338"/>
    </location>
</feature>
<evidence type="ECO:0000256" key="2">
    <source>
        <dbReference type="ARBA" id="ARBA00022468"/>
    </source>
</evidence>
<accession>A0A315VEU9</accession>
<feature type="region of interest" description="Disordered" evidence="5">
    <location>
        <begin position="31"/>
        <end position="65"/>
    </location>
</feature>
<evidence type="ECO:0008006" key="10">
    <source>
        <dbReference type="Google" id="ProtNLM"/>
    </source>
</evidence>
<dbReference type="PANTHER" id="PTHR14130">
    <property type="entry name" value="3BP-1 RELATED RHOGAP"/>
    <property type="match status" value="1"/>
</dbReference>
<feature type="compositionally biased region" description="Pro residues" evidence="5">
    <location>
        <begin position="748"/>
        <end position="760"/>
    </location>
</feature>
<feature type="compositionally biased region" description="Basic and acidic residues" evidence="5">
    <location>
        <begin position="833"/>
        <end position="847"/>
    </location>
</feature>
<dbReference type="Gene3D" id="1.20.1270.60">
    <property type="entry name" value="Arfaptin homology (AH) domain/BAR domain"/>
    <property type="match status" value="1"/>
</dbReference>
<feature type="compositionally biased region" description="Pro residues" evidence="5">
    <location>
        <begin position="792"/>
        <end position="806"/>
    </location>
</feature>
<evidence type="ECO:0000313" key="8">
    <source>
        <dbReference type="EMBL" id="PWA21927.1"/>
    </source>
</evidence>
<gene>
    <name evidence="8" type="ORF">CCH79_00015661</name>
</gene>
<dbReference type="PROSITE" id="PS51021">
    <property type="entry name" value="BAR"/>
    <property type="match status" value="1"/>
</dbReference>
<dbReference type="GO" id="GO:0007165">
    <property type="term" value="P:signal transduction"/>
    <property type="evidence" value="ECO:0007669"/>
    <property type="project" value="InterPro"/>
</dbReference>
<feature type="compositionally biased region" description="Polar residues" evidence="5">
    <location>
        <begin position="858"/>
        <end position="872"/>
    </location>
</feature>
<keyword evidence="9" id="KW-1185">Reference proteome</keyword>
<dbReference type="AlphaFoldDB" id="A0A315VEU9"/>
<dbReference type="GO" id="GO:0005096">
    <property type="term" value="F:GTPase activator activity"/>
    <property type="evidence" value="ECO:0007669"/>
    <property type="project" value="UniProtKB-KW"/>
</dbReference>
<evidence type="ECO:0000313" key="9">
    <source>
        <dbReference type="Proteomes" id="UP000250572"/>
    </source>
</evidence>
<evidence type="ECO:0000256" key="1">
    <source>
        <dbReference type="ARBA" id="ARBA00004514"/>
    </source>
</evidence>
<evidence type="ECO:0000256" key="4">
    <source>
        <dbReference type="ARBA" id="ARBA00022553"/>
    </source>
</evidence>
<dbReference type="PANTHER" id="PTHR14130:SF12">
    <property type="entry name" value="BARGIN-RELATED"/>
    <property type="match status" value="1"/>
</dbReference>
<dbReference type="PROSITE" id="PS50238">
    <property type="entry name" value="RHOGAP"/>
    <property type="match status" value="1"/>
</dbReference>
<dbReference type="FunFam" id="1.20.1270.60:FF:000053">
    <property type="entry name" value="SH3 domain-binding protein 1"/>
    <property type="match status" value="1"/>
</dbReference>
<sequence>MYNVPLSRLPVTDPSFLIGSSSHLVTEFGDKDRSINNAPASVCEPKHSRKRNNSPSFGSDTKKANYQAADPGGLFGGENRLEAEINPSGTRGDASSSIAVSKISYMSVVNEPALQPSPPPAGSFLSGHAAVEQRVEPAKKAAQVLHKKLQACMQSPVGLEAERRMKKLPLMLLSISMAESLKDFDAQSSIRRVLEMCCFMEKMLATMLADFELTVEKEVLEPLNKLSEEDLPEILKNKKQFAKLTTDWNNARVRSQASSGPQAKQDGLREEVEEAWRKLESIKDQYSADLYHFATKEDDYANYFIRLLELQADYHKKSHEFLDRNISELKENHNQKDPAVGLSSLKVYGEPLLSHLSQSGRAIAAPIQECIHMLLRTAMREEGLFRLAAAASVVKRLKTCLNQGVVDHADFSMDPHAVAGALKSYLRELPEPLMTFELYNDWFAAAGEKDLNVKLEKFRELLQKLPQENYNNLRYLVQFLFLLSEQQAVNKMTPSNIAIVLGPNLLWPRAEGEAALFDMAAASSVQVVMVIEPLIQFSSSLFPEAVDFEIPELPDVSDAPAPAAQTFFSEKDRLSRTVSSSSSTSSCSSFHLPLSKTNSTASQDSGSVFRAKSGSVGSRSGTTTWGSPASDPAEANQNAASSSSSESSTAPAPAPRPSCGSGSTADRIPTPSPRATAPSPAAPMRNLTQRQSLDQTQLEPILEAPPDSPKAILTISSPYKPKRTFNLTKTSQTSEPVGSVQFSKPKAPDPPKAQAPPPMTSAPAAAATPMPGPPPTSVKKPPPKKGGVRAPSCPPPLPPPSQPKPFPSVAQGRRHSGVLARLVPPPPSSRSNESTKDTVAEPSDPHADSASPVRHTAALSSGRPSIRPNTSLIRDGPRSKVKVSREVREGKESEYAPRVVRLGSEVMMAAEQVDKMASV</sequence>
<dbReference type="InterPro" id="IPR008936">
    <property type="entry name" value="Rho_GTPase_activation_prot"/>
</dbReference>
<evidence type="ECO:0000256" key="3">
    <source>
        <dbReference type="ARBA" id="ARBA00022490"/>
    </source>
</evidence>
<dbReference type="Pfam" id="PF03114">
    <property type="entry name" value="BAR"/>
    <property type="match status" value="1"/>
</dbReference>
<dbReference type="GO" id="GO:0005829">
    <property type="term" value="C:cytosol"/>
    <property type="evidence" value="ECO:0007669"/>
    <property type="project" value="UniProtKB-SubCell"/>
</dbReference>
<proteinExistence type="predicted"/>
<feature type="compositionally biased region" description="Polar residues" evidence="5">
    <location>
        <begin position="725"/>
        <end position="742"/>
    </location>
</feature>
<dbReference type="SMART" id="SM00324">
    <property type="entry name" value="RhoGAP"/>
    <property type="match status" value="1"/>
</dbReference>
<feature type="compositionally biased region" description="Polar residues" evidence="5">
    <location>
        <begin position="595"/>
        <end position="606"/>
    </location>
</feature>
<evidence type="ECO:0000256" key="5">
    <source>
        <dbReference type="SAM" id="MobiDB-lite"/>
    </source>
</evidence>
<protein>
    <recommendedName>
        <fullName evidence="10">Rho-GAP domain-containing protein</fullName>
    </recommendedName>
</protein>
<keyword evidence="3" id="KW-0963">Cytoplasm</keyword>
<keyword evidence="2" id="KW-0343">GTPase activation</keyword>
<feature type="compositionally biased region" description="Low complexity" evidence="5">
    <location>
        <begin position="673"/>
        <end position="683"/>
    </location>
</feature>
<keyword evidence="4" id="KW-0597">Phosphoprotein</keyword>
<feature type="compositionally biased region" description="Basic and acidic residues" evidence="5">
    <location>
        <begin position="875"/>
        <end position="893"/>
    </location>
</feature>
<dbReference type="SUPFAM" id="SSF48350">
    <property type="entry name" value="GTPase activation domain, GAP"/>
    <property type="match status" value="1"/>
</dbReference>
<feature type="compositionally biased region" description="Low complexity" evidence="5">
    <location>
        <begin position="613"/>
        <end position="651"/>
    </location>
</feature>
<feature type="region of interest" description="Disordered" evidence="5">
    <location>
        <begin position="578"/>
        <end position="893"/>
    </location>
</feature>
<name>A0A315VEU9_GAMAF</name>
<dbReference type="SMART" id="SM00721">
    <property type="entry name" value="BAR"/>
    <property type="match status" value="1"/>
</dbReference>
<organism evidence="8 9">
    <name type="scientific">Gambusia affinis</name>
    <name type="common">Western mosquitofish</name>
    <name type="synonym">Heterandria affinis</name>
    <dbReference type="NCBI Taxonomy" id="33528"/>
    <lineage>
        <taxon>Eukaryota</taxon>
        <taxon>Metazoa</taxon>
        <taxon>Chordata</taxon>
        <taxon>Craniata</taxon>
        <taxon>Vertebrata</taxon>
        <taxon>Euteleostomi</taxon>
        <taxon>Actinopterygii</taxon>
        <taxon>Neopterygii</taxon>
        <taxon>Teleostei</taxon>
        <taxon>Neoteleostei</taxon>
        <taxon>Acanthomorphata</taxon>
        <taxon>Ovalentaria</taxon>
        <taxon>Atherinomorphae</taxon>
        <taxon>Cyprinodontiformes</taxon>
        <taxon>Poeciliidae</taxon>
        <taxon>Poeciliinae</taxon>
        <taxon>Gambusia</taxon>
    </lineage>
</organism>
<feature type="compositionally biased region" description="Low complexity" evidence="5">
    <location>
        <begin position="578"/>
        <end position="589"/>
    </location>
</feature>
<dbReference type="InterPro" id="IPR047165">
    <property type="entry name" value="RHG17/44/SH3BP1-like"/>
</dbReference>
<dbReference type="GO" id="GO:0035020">
    <property type="term" value="P:regulation of Rac protein signal transduction"/>
    <property type="evidence" value="ECO:0007669"/>
    <property type="project" value="TreeGrafter"/>
</dbReference>
<comment type="subcellular location">
    <subcellularLocation>
        <location evidence="1">Cytoplasm</location>
        <location evidence="1">Cytosol</location>
    </subcellularLocation>
</comment>
<evidence type="ECO:0000259" key="7">
    <source>
        <dbReference type="PROSITE" id="PS51021"/>
    </source>
</evidence>
<comment type="caution">
    <text evidence="8">The sequence shown here is derived from an EMBL/GenBank/DDBJ whole genome shotgun (WGS) entry which is preliminary data.</text>
</comment>
<dbReference type="Pfam" id="PF00620">
    <property type="entry name" value="RhoGAP"/>
    <property type="match status" value="1"/>
</dbReference>
<dbReference type="SUPFAM" id="SSF103657">
    <property type="entry name" value="BAR/IMD domain-like"/>
    <property type="match status" value="1"/>
</dbReference>
<dbReference type="InterPro" id="IPR000198">
    <property type="entry name" value="RhoGAP_dom"/>
</dbReference>
<dbReference type="InterPro" id="IPR004148">
    <property type="entry name" value="BAR_dom"/>
</dbReference>
<dbReference type="Proteomes" id="UP000250572">
    <property type="component" value="Unassembled WGS sequence"/>
</dbReference>
<dbReference type="Gene3D" id="1.10.555.10">
    <property type="entry name" value="Rho GTPase activation protein"/>
    <property type="match status" value="1"/>
</dbReference>
<reference evidence="8 9" key="1">
    <citation type="journal article" date="2018" name="G3 (Bethesda)">
        <title>A High-Quality Reference Genome for the Invasive Mosquitofish Gambusia affinis Using a Chicago Library.</title>
        <authorList>
            <person name="Hoffberg S.L."/>
            <person name="Troendle N.J."/>
            <person name="Glenn T.C."/>
            <person name="Mahmud O."/>
            <person name="Louha S."/>
            <person name="Chalopin D."/>
            <person name="Bennetzen J.L."/>
            <person name="Mauricio R."/>
        </authorList>
    </citation>
    <scope>NUCLEOTIDE SEQUENCE [LARGE SCALE GENOMIC DNA]</scope>
    <source>
        <strain evidence="8">NE01/NJP1002.9</strain>
        <tissue evidence="8">Muscle</tissue>
    </source>
</reference>
<dbReference type="EMBL" id="NHOQ01001879">
    <property type="protein sequence ID" value="PWA21927.1"/>
    <property type="molecule type" value="Genomic_DNA"/>
</dbReference>
<feature type="compositionally biased region" description="Polar residues" evidence="5">
    <location>
        <begin position="686"/>
        <end position="698"/>
    </location>
</feature>
<dbReference type="InterPro" id="IPR027267">
    <property type="entry name" value="AH/BAR_dom_sf"/>
</dbReference>
<evidence type="ECO:0000259" key="6">
    <source>
        <dbReference type="PROSITE" id="PS50238"/>
    </source>
</evidence>
<dbReference type="GO" id="GO:0032956">
    <property type="term" value="P:regulation of actin cytoskeleton organization"/>
    <property type="evidence" value="ECO:0007669"/>
    <property type="project" value="TreeGrafter"/>
</dbReference>